<evidence type="ECO:0000313" key="2">
    <source>
        <dbReference type="Proteomes" id="UP001597199"/>
    </source>
</evidence>
<gene>
    <name evidence="1" type="ORF">ACFQ41_04620</name>
</gene>
<sequence>MTLFHPQAAAFRTQVEQLFHPGVISFIYTPTEQLKTLSLSYTQAFLAAGCAKAFALIDQEETGIVPYLSVEANLLINGKAASLNRLAPALRNDAAFLAQSATQLNPAQSLYVQFFRGLLGDRQVILMNDFPASMDIQEIRLFLNTATAALHQSSSRLVILTADENLITAHPDTSWSEAPSLTPTIAKRGQDSIHR</sequence>
<organism evidence="1 2">
    <name type="scientific">Lacticaseibacillus suilingensis</name>
    <dbReference type="NCBI Taxonomy" id="2799577"/>
    <lineage>
        <taxon>Bacteria</taxon>
        <taxon>Bacillati</taxon>
        <taxon>Bacillota</taxon>
        <taxon>Bacilli</taxon>
        <taxon>Lactobacillales</taxon>
        <taxon>Lactobacillaceae</taxon>
        <taxon>Lacticaseibacillus</taxon>
    </lineage>
</organism>
<comment type="caution">
    <text evidence="1">The sequence shown here is derived from an EMBL/GenBank/DDBJ whole genome shotgun (WGS) entry which is preliminary data.</text>
</comment>
<reference evidence="2" key="1">
    <citation type="journal article" date="2019" name="Int. J. Syst. Evol. Microbiol.">
        <title>The Global Catalogue of Microorganisms (GCM) 10K type strain sequencing project: providing services to taxonomists for standard genome sequencing and annotation.</title>
        <authorList>
            <consortium name="The Broad Institute Genomics Platform"/>
            <consortium name="The Broad Institute Genome Sequencing Center for Infectious Disease"/>
            <person name="Wu L."/>
            <person name="Ma J."/>
        </authorList>
    </citation>
    <scope>NUCLEOTIDE SEQUENCE [LARGE SCALE GENOMIC DNA]</scope>
    <source>
        <strain evidence="2">CCM 9110</strain>
    </source>
</reference>
<protein>
    <recommendedName>
        <fullName evidence="3">ABC transporter domain-containing protein</fullName>
    </recommendedName>
</protein>
<name>A0ABW4BEV4_9LACO</name>
<dbReference type="RefSeq" id="WP_204119444.1">
    <property type="nucleotide sequence ID" value="NZ_BOLV01000015.1"/>
</dbReference>
<accession>A0ABW4BEV4</accession>
<dbReference type="Proteomes" id="UP001597199">
    <property type="component" value="Unassembled WGS sequence"/>
</dbReference>
<dbReference type="EMBL" id="JBHTOA010000020">
    <property type="protein sequence ID" value="MFD1398583.1"/>
    <property type="molecule type" value="Genomic_DNA"/>
</dbReference>
<keyword evidence="2" id="KW-1185">Reference proteome</keyword>
<evidence type="ECO:0008006" key="3">
    <source>
        <dbReference type="Google" id="ProtNLM"/>
    </source>
</evidence>
<evidence type="ECO:0000313" key="1">
    <source>
        <dbReference type="EMBL" id="MFD1398583.1"/>
    </source>
</evidence>
<proteinExistence type="predicted"/>